<dbReference type="GO" id="GO:0005737">
    <property type="term" value="C:cytoplasm"/>
    <property type="evidence" value="ECO:0007669"/>
    <property type="project" value="TreeGrafter"/>
</dbReference>
<protein>
    <submittedName>
        <fullName evidence="2">Dihydroflavonol 4-reductase</fullName>
    </submittedName>
</protein>
<dbReference type="NCBIfam" id="TIGR03466">
    <property type="entry name" value="HpnA"/>
    <property type="match status" value="1"/>
</dbReference>
<dbReference type="GO" id="GO:0004029">
    <property type="term" value="F:aldehyde dehydrogenase (NAD+) activity"/>
    <property type="evidence" value="ECO:0007669"/>
    <property type="project" value="TreeGrafter"/>
</dbReference>
<keyword evidence="3" id="KW-1185">Reference proteome</keyword>
<dbReference type="PANTHER" id="PTHR48079">
    <property type="entry name" value="PROTEIN YEEZ"/>
    <property type="match status" value="1"/>
</dbReference>
<gene>
    <name evidence="2" type="ORF">UBAL3_69480030</name>
</gene>
<dbReference type="Proteomes" id="UP000009374">
    <property type="component" value="Unassembled WGS sequence"/>
</dbReference>
<dbReference type="CDD" id="cd05228">
    <property type="entry name" value="AR_FR_like_1_SDR_e"/>
    <property type="match status" value="1"/>
</dbReference>
<dbReference type="Gene3D" id="3.40.50.720">
    <property type="entry name" value="NAD(P)-binding Rossmann-like Domain"/>
    <property type="match status" value="1"/>
</dbReference>
<dbReference type="Pfam" id="PF01370">
    <property type="entry name" value="Epimerase"/>
    <property type="match status" value="1"/>
</dbReference>
<dbReference type="EMBL" id="GG693857">
    <property type="protein sequence ID" value="EES53663.1"/>
    <property type="molecule type" value="Genomic_DNA"/>
</dbReference>
<dbReference type="PANTHER" id="PTHR48079:SF6">
    <property type="entry name" value="NAD(P)-BINDING DOMAIN-CONTAINING PROTEIN-RELATED"/>
    <property type="match status" value="1"/>
</dbReference>
<evidence type="ECO:0000313" key="3">
    <source>
        <dbReference type="Proteomes" id="UP000009374"/>
    </source>
</evidence>
<proteinExistence type="predicted"/>
<dbReference type="AlphaFoldDB" id="C6HUN7"/>
<organism evidence="2 3">
    <name type="scientific">Leptospirillum ferrodiazotrophum</name>
    <dbReference type="NCBI Taxonomy" id="412449"/>
    <lineage>
        <taxon>Bacteria</taxon>
        <taxon>Pseudomonadati</taxon>
        <taxon>Nitrospirota</taxon>
        <taxon>Nitrospiria</taxon>
        <taxon>Nitrospirales</taxon>
        <taxon>Nitrospiraceae</taxon>
        <taxon>Leptospirillum</taxon>
    </lineage>
</organism>
<name>C6HUN7_9BACT</name>
<feature type="domain" description="NAD-dependent epimerase/dehydratase" evidence="1">
    <location>
        <begin position="1"/>
        <end position="226"/>
    </location>
</feature>
<evidence type="ECO:0000259" key="1">
    <source>
        <dbReference type="Pfam" id="PF01370"/>
    </source>
</evidence>
<dbReference type="InterPro" id="IPR036291">
    <property type="entry name" value="NAD(P)-bd_dom_sf"/>
</dbReference>
<dbReference type="SUPFAM" id="SSF51735">
    <property type="entry name" value="NAD(P)-binding Rossmann-fold domains"/>
    <property type="match status" value="1"/>
</dbReference>
<reference evidence="2 3" key="1">
    <citation type="journal article" date="2009" name="Appl. Environ. Microbiol.">
        <title>Community genomic and proteomic analyses of chemoautotrophic iron-oxidizing "Leptospirillum rubarum" (Group II) and "Leptospirillum ferrodiazotrophum" (Group III) bacteria in acid mine drainage biofilms.</title>
        <authorList>
            <person name="Goltsman D.S."/>
            <person name="Denef V.J."/>
            <person name="Singer S.W."/>
            <person name="VerBerkmoes N.C."/>
            <person name="Lefsrud M."/>
            <person name="Mueller R.S."/>
            <person name="Dick G.J."/>
            <person name="Sun C.L."/>
            <person name="Wheeler K.E."/>
            <person name="Zemla A."/>
            <person name="Baker B.J."/>
            <person name="Hauser L."/>
            <person name="Land M."/>
            <person name="Shah M.B."/>
            <person name="Thelen M.P."/>
            <person name="Hettich R.L."/>
            <person name="Banfield J.F."/>
        </authorList>
    </citation>
    <scope>NUCLEOTIDE SEQUENCE [LARGE SCALE GENOMIC DNA]</scope>
</reference>
<sequence length="345" mass="37604">MTGATGFVGSWVADLLVSEGTPVRCLHRASSNTSNLPPRGPRVSWVEGDLLDPDSLDRAMEGVHTLYHVAADYRLWTPKKGEILHSNVTGTRNILDAALRAGVSRVVYCSSVAALGTRDDGLPIDETMEVDRSSLVGEYKLSKYEAEQVALSYANRLPIVVVNPSAPIGGRDIKPTPTGRIVLDYLKGRMKAAIHTGLNVVPVKDVARGHLLAAKKGAVGEKYILGGQNMTLLELFRHLEAITGIPAPQVTIPREMILPLAWVSEGVSRVTGREPLVPLEGVRMAKKLMYYNGSRAIRELGLVPTPVEEAFRDAVQYYLSSGYLEPRLADRLSRTFTERLAQAQG</sequence>
<dbReference type="InterPro" id="IPR051783">
    <property type="entry name" value="NAD(P)-dependent_oxidoreduct"/>
</dbReference>
<evidence type="ECO:0000313" key="2">
    <source>
        <dbReference type="EMBL" id="EES53663.1"/>
    </source>
</evidence>
<dbReference type="InterPro" id="IPR017829">
    <property type="entry name" value="Hopanoid-assoc_sugar_epimerase"/>
</dbReference>
<dbReference type="InterPro" id="IPR001509">
    <property type="entry name" value="Epimerase_deHydtase"/>
</dbReference>
<accession>C6HUN7</accession>